<dbReference type="InterPro" id="IPR041470">
    <property type="entry name" value="GCP_N"/>
</dbReference>
<protein>
    <recommendedName>
        <fullName evidence="11">Spindle pole body component</fullName>
    </recommendedName>
</protein>
<feature type="compositionally biased region" description="Pro residues" evidence="6">
    <location>
        <begin position="1190"/>
        <end position="1201"/>
    </location>
</feature>
<feature type="region of interest" description="Disordered" evidence="6">
    <location>
        <begin position="829"/>
        <end position="874"/>
    </location>
</feature>
<feature type="region of interest" description="Disordered" evidence="6">
    <location>
        <begin position="546"/>
        <end position="571"/>
    </location>
</feature>
<organism evidence="9 10">
    <name type="scientific">Vitrella brassicaformis (strain CCMP3155)</name>
    <dbReference type="NCBI Taxonomy" id="1169540"/>
    <lineage>
        <taxon>Eukaryota</taxon>
        <taxon>Sar</taxon>
        <taxon>Alveolata</taxon>
        <taxon>Colpodellida</taxon>
        <taxon>Vitrellaceae</taxon>
        <taxon>Vitrella</taxon>
    </lineage>
</organism>
<evidence type="ECO:0000259" key="8">
    <source>
        <dbReference type="Pfam" id="PF17681"/>
    </source>
</evidence>
<dbReference type="GO" id="GO:0005874">
    <property type="term" value="C:microtubule"/>
    <property type="evidence" value="ECO:0007669"/>
    <property type="project" value="UniProtKB-KW"/>
</dbReference>
<dbReference type="VEuPathDB" id="CryptoDB:Vbra_11016"/>
<feature type="region of interest" description="Disordered" evidence="6">
    <location>
        <begin position="896"/>
        <end position="924"/>
    </location>
</feature>
<dbReference type="InParanoid" id="A0A0G4EA12"/>
<dbReference type="Pfam" id="PF17681">
    <property type="entry name" value="GCP_N_terminal"/>
    <property type="match status" value="1"/>
</dbReference>
<dbReference type="PANTHER" id="PTHR19302:SF27">
    <property type="entry name" value="GAMMA-TUBULIN COMPLEX COMPONENT 4"/>
    <property type="match status" value="1"/>
</dbReference>
<dbReference type="EMBL" id="CDMY01000061">
    <property type="protein sequence ID" value="CEL92290.1"/>
    <property type="molecule type" value="Genomic_DNA"/>
</dbReference>
<dbReference type="OrthoDB" id="444175at2759"/>
<evidence type="ECO:0000256" key="1">
    <source>
        <dbReference type="ARBA" id="ARBA00004267"/>
    </source>
</evidence>
<feature type="compositionally biased region" description="Pro residues" evidence="6">
    <location>
        <begin position="1210"/>
        <end position="1234"/>
    </location>
</feature>
<feature type="compositionally biased region" description="Low complexity" evidence="6">
    <location>
        <begin position="607"/>
        <end position="616"/>
    </location>
</feature>
<dbReference type="InterPro" id="IPR042241">
    <property type="entry name" value="GCP_C_sf"/>
</dbReference>
<evidence type="ECO:0000256" key="6">
    <source>
        <dbReference type="SAM" id="MobiDB-lite"/>
    </source>
</evidence>
<keyword evidence="5" id="KW-0206">Cytoskeleton</keyword>
<feature type="region of interest" description="Disordered" evidence="6">
    <location>
        <begin position="1185"/>
        <end position="1241"/>
    </location>
</feature>
<dbReference type="GO" id="GO:0000930">
    <property type="term" value="C:gamma-tubulin complex"/>
    <property type="evidence" value="ECO:0007669"/>
    <property type="project" value="TreeGrafter"/>
</dbReference>
<feature type="domain" description="Gamma tubulin complex component C-terminal" evidence="7">
    <location>
        <begin position="914"/>
        <end position="1181"/>
    </location>
</feature>
<dbReference type="PANTHER" id="PTHR19302">
    <property type="entry name" value="GAMMA TUBULIN COMPLEX PROTEIN"/>
    <property type="match status" value="1"/>
</dbReference>
<keyword evidence="4" id="KW-0493">Microtubule</keyword>
<keyword evidence="3" id="KW-0963">Cytoplasm</keyword>
<evidence type="ECO:0000313" key="10">
    <source>
        <dbReference type="Proteomes" id="UP000041254"/>
    </source>
</evidence>
<dbReference type="GO" id="GO:0051011">
    <property type="term" value="F:microtubule minus-end binding"/>
    <property type="evidence" value="ECO:0007669"/>
    <property type="project" value="TreeGrafter"/>
</dbReference>
<dbReference type="GO" id="GO:0043015">
    <property type="term" value="F:gamma-tubulin binding"/>
    <property type="evidence" value="ECO:0007669"/>
    <property type="project" value="InterPro"/>
</dbReference>
<feature type="compositionally biased region" description="Low complexity" evidence="6">
    <location>
        <begin position="834"/>
        <end position="845"/>
    </location>
</feature>
<dbReference type="STRING" id="1169540.A0A0G4EA12"/>
<proteinExistence type="inferred from homology"/>
<evidence type="ECO:0000256" key="5">
    <source>
        <dbReference type="ARBA" id="ARBA00023212"/>
    </source>
</evidence>
<dbReference type="Pfam" id="PF04130">
    <property type="entry name" value="GCP_C_terminal"/>
    <property type="match status" value="1"/>
</dbReference>
<dbReference type="GO" id="GO:0051225">
    <property type="term" value="P:spindle assembly"/>
    <property type="evidence" value="ECO:0007669"/>
    <property type="project" value="TreeGrafter"/>
</dbReference>
<dbReference type="InterPro" id="IPR040457">
    <property type="entry name" value="GCP_C"/>
</dbReference>
<evidence type="ECO:0000256" key="2">
    <source>
        <dbReference type="ARBA" id="ARBA00010337"/>
    </source>
</evidence>
<feature type="domain" description="Gamma tubulin complex component protein N-terminal" evidence="8">
    <location>
        <begin position="2"/>
        <end position="346"/>
    </location>
</feature>
<evidence type="ECO:0000256" key="3">
    <source>
        <dbReference type="ARBA" id="ARBA00022490"/>
    </source>
</evidence>
<feature type="compositionally biased region" description="Basic residues" evidence="6">
    <location>
        <begin position="725"/>
        <end position="734"/>
    </location>
</feature>
<dbReference type="AlphaFoldDB" id="A0A0G4EA12"/>
<dbReference type="OMA" id="HDEYITK"/>
<name>A0A0G4EA12_VITBC</name>
<feature type="region of interest" description="Disordered" evidence="6">
    <location>
        <begin position="701"/>
        <end position="734"/>
    </location>
</feature>
<reference evidence="9 10" key="1">
    <citation type="submission" date="2014-11" db="EMBL/GenBank/DDBJ databases">
        <authorList>
            <person name="Zhu J."/>
            <person name="Qi W."/>
            <person name="Song R."/>
        </authorList>
    </citation>
    <scope>NUCLEOTIDE SEQUENCE [LARGE SCALE GENOMIC DNA]</scope>
</reference>
<dbReference type="GO" id="GO:0051321">
    <property type="term" value="P:meiotic cell cycle"/>
    <property type="evidence" value="ECO:0007669"/>
    <property type="project" value="TreeGrafter"/>
</dbReference>
<feature type="region of interest" description="Disordered" evidence="6">
    <location>
        <begin position="1107"/>
        <end position="1126"/>
    </location>
</feature>
<feature type="compositionally biased region" description="Basic and acidic residues" evidence="6">
    <location>
        <begin position="709"/>
        <end position="724"/>
    </location>
</feature>
<evidence type="ECO:0000313" key="9">
    <source>
        <dbReference type="EMBL" id="CEL92290.1"/>
    </source>
</evidence>
<comment type="subcellular location">
    <subcellularLocation>
        <location evidence="1">Cytoplasm</location>
        <location evidence="1">Cytoskeleton</location>
        <location evidence="1">Microtubule organizing center</location>
    </subcellularLocation>
</comment>
<dbReference type="FunCoup" id="A0A0G4EA12">
    <property type="interactions" value="257"/>
</dbReference>
<dbReference type="InterPro" id="IPR007259">
    <property type="entry name" value="GCP"/>
</dbReference>
<gene>
    <name evidence="9" type="ORF">Vbra_11016</name>
</gene>
<dbReference type="GO" id="GO:0000278">
    <property type="term" value="P:mitotic cell cycle"/>
    <property type="evidence" value="ECO:0007669"/>
    <property type="project" value="TreeGrafter"/>
</dbReference>
<feature type="region of interest" description="Disordered" evidence="6">
    <location>
        <begin position="986"/>
        <end position="1008"/>
    </location>
</feature>
<dbReference type="GO" id="GO:0031122">
    <property type="term" value="P:cytoplasmic microtubule organization"/>
    <property type="evidence" value="ECO:0007669"/>
    <property type="project" value="TreeGrafter"/>
</dbReference>
<keyword evidence="10" id="KW-1185">Reference proteome</keyword>
<evidence type="ECO:0000259" key="7">
    <source>
        <dbReference type="Pfam" id="PF04130"/>
    </source>
</evidence>
<dbReference type="GO" id="GO:0007020">
    <property type="term" value="P:microtubule nucleation"/>
    <property type="evidence" value="ECO:0007669"/>
    <property type="project" value="InterPro"/>
</dbReference>
<accession>A0A0G4EA12</accession>
<evidence type="ECO:0000256" key="4">
    <source>
        <dbReference type="ARBA" id="ARBA00022701"/>
    </source>
</evidence>
<dbReference type="GO" id="GO:0000922">
    <property type="term" value="C:spindle pole"/>
    <property type="evidence" value="ECO:0007669"/>
    <property type="project" value="InterPro"/>
</dbReference>
<dbReference type="Proteomes" id="UP000041254">
    <property type="component" value="Unassembled WGS sequence"/>
</dbReference>
<comment type="similarity">
    <text evidence="2">Belongs to the TUBGCP family.</text>
</comment>
<dbReference type="Gene3D" id="1.20.120.1900">
    <property type="entry name" value="Gamma-tubulin complex, C-terminal domain"/>
    <property type="match status" value="2"/>
</dbReference>
<sequence length="1275" mass="138301">MISEVLFAVVGVPGDLIQLEGECFVVNPAVKSLAKGESELIGSIVATGADVAALKSFVTAATQASEENQHAADQVYPWLCVKGNGVSPTGLYVQALARQIGAYLREYHRKVCDLEQQYLEDPLLPFSHISVALQHQPHAIRTLRSLAQQVCWSDRGAATSSTGAALLDTIWDGWWTAPSPCRPLLASVLSGVGEVLLYQLVTWVVRGELVDPHGEFFVRCCRDKGGSGGDGDGGMVADGNGEMIGKECGRYEWNDMFGLRYDAIPSASCVSIATAKKVLFIGKAVRVLRRSGLWRHTDMRDIQPTLDKMRDVFAVAVKGEMTPVAVLEDTVETLRAAVAHRLWRLLHAAGLVEHIKALKTFYLLGGGFFFQVLLDEAWPLLSSPPDDSTTPTSMQDSLQRVAWHRAARAVADDADGGGACAHTAPTQTQTQTQTETDAAAAAAAGTGVVNPLSSHVEHFSVRLMSNGFEVSASMRGLSSVPLLMAGRTRLSDDGTIVLGEPSLIQASPASVFFNRDNVPMDQGSSACWHLHRQPAAHGFKHTLNIRLFEPTPPPPTGSPKHQQPPSIPSARLRMGGTRVAIVFQNRTPPSALHRSTTTTSRRDSKETTAATSSSSTPVLWPAMPECVVVEAAVRLMQFPHGSSDAPTGGGGGSRRLSVDMAAYLISAAMPSPSTKRDDAAVSFLRAAEVRDALWQTRVVAGADGGGGVGERRGNGDGEGEDNHQRGGRGVHRLGGKGKVTALAVEAHAQDGSSELSVECQIRVAYEVGSGERGGHLVVHFDAMHSASDAAAQDDQDPLLRIPINLSSVLSLDLGSLFVGLMTLPLSFEPPGHPSPTTTSNSTLLNGRPSQPATKLRLVTQQQQQQQQHPNAASFTTQDWPFEVRVWRHEGCAEAAVAGSGSSGTTSISSRGPGGALRGGAHRQHTPSWQDVRLHYSPPWPIPLVISDANIESYNALFSFLLALRKAQYELELVWKDGSVVRRLLPHGSSSSSSSSAGPATEDRSRSHTQGRDRWTPVWLLRCRMSYIVSQVLQYLQQDVIEEEYLGLLHRIEHSQDFEDIKRAHDTFLAVLMTRCFLRLSVVHRAILELVDAVRRFTEAVHTHAHTLAEAHADRDEDSNGSSSSSKSWANFQSRIHMMESSFDRWLCLLFQELSSCHQEQSVAVANNTLAQLLLRLDYNGYLSASIQRPQRPPPTATPPSYPLMHTKQTPSPPPPLHPQPPPPPAHTQPQPVPPTLSMQHGVGVGVVDHLLSAEQRREMVRRYERQVRLATPAER</sequence>
<feature type="compositionally biased region" description="Low complexity" evidence="6">
    <location>
        <begin position="898"/>
        <end position="910"/>
    </location>
</feature>
<evidence type="ECO:0008006" key="11">
    <source>
        <dbReference type="Google" id="ProtNLM"/>
    </source>
</evidence>
<feature type="region of interest" description="Disordered" evidence="6">
    <location>
        <begin position="583"/>
        <end position="617"/>
    </location>
</feature>